<dbReference type="Gene3D" id="3.20.190.10">
    <property type="entry name" value="MutM-like, N-terminal"/>
    <property type="match status" value="1"/>
</dbReference>
<organism evidence="15">
    <name type="scientific">freshwater metagenome</name>
    <dbReference type="NCBI Taxonomy" id="449393"/>
    <lineage>
        <taxon>unclassified sequences</taxon>
        <taxon>metagenomes</taxon>
        <taxon>ecological metagenomes</taxon>
    </lineage>
</organism>
<evidence type="ECO:0000259" key="13">
    <source>
        <dbReference type="PROSITE" id="PS51066"/>
    </source>
</evidence>
<evidence type="ECO:0000256" key="11">
    <source>
        <dbReference type="ARBA" id="ARBA00023268"/>
    </source>
</evidence>
<dbReference type="PROSITE" id="PS51066">
    <property type="entry name" value="ZF_FPG_2"/>
    <property type="match status" value="1"/>
</dbReference>
<gene>
    <name evidence="15" type="ORF">UFOPK2754_01064</name>
</gene>
<dbReference type="EMBL" id="CAEZYR010000030">
    <property type="protein sequence ID" value="CAB4739569.1"/>
    <property type="molecule type" value="Genomic_DNA"/>
</dbReference>
<dbReference type="SMART" id="SM00898">
    <property type="entry name" value="Fapy_DNA_glyco"/>
    <property type="match status" value="1"/>
</dbReference>
<feature type="domain" description="Formamidopyrimidine-DNA glycosylase catalytic" evidence="14">
    <location>
        <begin position="2"/>
        <end position="125"/>
    </location>
</feature>
<dbReference type="InterPro" id="IPR000214">
    <property type="entry name" value="Znf_DNA_glyclase/AP_lyase"/>
</dbReference>
<dbReference type="Gene3D" id="1.10.8.50">
    <property type="match status" value="1"/>
</dbReference>
<evidence type="ECO:0000256" key="12">
    <source>
        <dbReference type="ARBA" id="ARBA00023295"/>
    </source>
</evidence>
<dbReference type="Pfam" id="PF06831">
    <property type="entry name" value="H2TH"/>
    <property type="match status" value="1"/>
</dbReference>
<keyword evidence="3" id="KW-0479">Metal-binding</keyword>
<evidence type="ECO:0000256" key="4">
    <source>
        <dbReference type="ARBA" id="ARBA00022763"/>
    </source>
</evidence>
<dbReference type="GO" id="GO:0016829">
    <property type="term" value="F:lyase activity"/>
    <property type="evidence" value="ECO:0007669"/>
    <property type="project" value="UniProtKB-KW"/>
</dbReference>
<protein>
    <submittedName>
        <fullName evidence="15">Unannotated protein</fullName>
    </submittedName>
</protein>
<dbReference type="InterPro" id="IPR012319">
    <property type="entry name" value="FPG_cat"/>
</dbReference>
<dbReference type="PANTHER" id="PTHR22993:SF9">
    <property type="entry name" value="FORMAMIDOPYRIMIDINE-DNA GLYCOSYLASE"/>
    <property type="match status" value="1"/>
</dbReference>
<dbReference type="GO" id="GO:0008534">
    <property type="term" value="F:oxidized purine nucleobase lesion DNA N-glycosylase activity"/>
    <property type="evidence" value="ECO:0007669"/>
    <property type="project" value="UniProtKB-EC"/>
</dbReference>
<accession>A0A6J6SZE4</accession>
<name>A0A6J6SZE4_9ZZZZ</name>
<dbReference type="SUPFAM" id="SSF57716">
    <property type="entry name" value="Glucocorticoid receptor-like (DNA-binding domain)"/>
    <property type="match status" value="1"/>
</dbReference>
<dbReference type="PANTHER" id="PTHR22993">
    <property type="entry name" value="FORMAMIDOPYRIMIDINE-DNA GLYCOSYLASE"/>
    <property type="match status" value="1"/>
</dbReference>
<dbReference type="GO" id="GO:0008270">
    <property type="term" value="F:zinc ion binding"/>
    <property type="evidence" value="ECO:0007669"/>
    <property type="project" value="UniProtKB-KW"/>
</dbReference>
<dbReference type="SUPFAM" id="SSF46946">
    <property type="entry name" value="S13-like H2TH domain"/>
    <property type="match status" value="1"/>
</dbReference>
<feature type="domain" description="FPG-type" evidence="13">
    <location>
        <begin position="226"/>
        <end position="260"/>
    </location>
</feature>
<evidence type="ECO:0000256" key="9">
    <source>
        <dbReference type="ARBA" id="ARBA00023204"/>
    </source>
</evidence>
<keyword evidence="7" id="KW-0862">Zinc</keyword>
<dbReference type="GO" id="GO:0006284">
    <property type="term" value="P:base-excision repair"/>
    <property type="evidence" value="ECO:0007669"/>
    <property type="project" value="InterPro"/>
</dbReference>
<evidence type="ECO:0000256" key="7">
    <source>
        <dbReference type="ARBA" id="ARBA00022833"/>
    </source>
</evidence>
<keyword evidence="9" id="KW-0234">DNA repair</keyword>
<evidence type="ECO:0000256" key="5">
    <source>
        <dbReference type="ARBA" id="ARBA00022771"/>
    </source>
</evidence>
<dbReference type="InterPro" id="IPR015886">
    <property type="entry name" value="H2TH_FPG"/>
</dbReference>
<dbReference type="Pfam" id="PF01149">
    <property type="entry name" value="Fapy_DNA_glyco"/>
    <property type="match status" value="1"/>
</dbReference>
<sequence length="263" mass="28693">MPEILEVERYERLAARTVGRRIARVDTPDAWYLKRGADAGAVQSVATGATVGGVRRIGKLLLIDLRDRMTLGLRFGMTGRLFVDGIAGIDELEYGSSRVEPEWERFRLEFDDASRLVMHDPRRLGGVEIAPDESRLGADALTLTRAELAASLRGGRGPLKARLMDQSRIAGMGNLLTDESLWRARLSPTSAAGDLSDQEITRLHATMRQVLHELGERGGSHTGDLQLARTRGAACPRCGSSMLRQTTGGRSTYWCTACVDGAS</sequence>
<comment type="similarity">
    <text evidence="2">Belongs to the FPG family.</text>
</comment>
<keyword evidence="4" id="KW-0227">DNA damage</keyword>
<keyword evidence="6" id="KW-0378">Hydrolase</keyword>
<keyword evidence="12" id="KW-0326">Glycosidase</keyword>
<dbReference type="GO" id="GO:0003906">
    <property type="term" value="F:DNA-(apurinic or apyrimidinic site) endonuclease activity"/>
    <property type="evidence" value="ECO:0007669"/>
    <property type="project" value="InterPro"/>
</dbReference>
<dbReference type="SMART" id="SM01232">
    <property type="entry name" value="H2TH"/>
    <property type="match status" value="1"/>
</dbReference>
<evidence type="ECO:0000256" key="3">
    <source>
        <dbReference type="ARBA" id="ARBA00022723"/>
    </source>
</evidence>
<dbReference type="SUPFAM" id="SSF81624">
    <property type="entry name" value="N-terminal domain of MutM-like DNA repair proteins"/>
    <property type="match status" value="1"/>
</dbReference>
<keyword evidence="10" id="KW-0456">Lyase</keyword>
<evidence type="ECO:0000259" key="14">
    <source>
        <dbReference type="PROSITE" id="PS51068"/>
    </source>
</evidence>
<evidence type="ECO:0000256" key="6">
    <source>
        <dbReference type="ARBA" id="ARBA00022801"/>
    </source>
</evidence>
<dbReference type="GO" id="GO:0003684">
    <property type="term" value="F:damaged DNA binding"/>
    <property type="evidence" value="ECO:0007669"/>
    <property type="project" value="InterPro"/>
</dbReference>
<keyword evidence="8" id="KW-0238">DNA-binding</keyword>
<evidence type="ECO:0000313" key="15">
    <source>
        <dbReference type="EMBL" id="CAB4739569.1"/>
    </source>
</evidence>
<evidence type="ECO:0000256" key="10">
    <source>
        <dbReference type="ARBA" id="ARBA00023239"/>
    </source>
</evidence>
<evidence type="ECO:0000256" key="1">
    <source>
        <dbReference type="ARBA" id="ARBA00001668"/>
    </source>
</evidence>
<proteinExistence type="inferred from homology"/>
<dbReference type="InterPro" id="IPR035937">
    <property type="entry name" value="FPG_N"/>
</dbReference>
<evidence type="ECO:0000256" key="8">
    <source>
        <dbReference type="ARBA" id="ARBA00023125"/>
    </source>
</evidence>
<evidence type="ECO:0000256" key="2">
    <source>
        <dbReference type="ARBA" id="ARBA00009409"/>
    </source>
</evidence>
<keyword evidence="11" id="KW-0511">Multifunctional enzyme</keyword>
<comment type="catalytic activity">
    <reaction evidence="1">
        <text>Hydrolysis of DNA containing ring-opened 7-methylguanine residues, releasing 2,6-diamino-4-hydroxy-5-(N-methyl)formamidopyrimidine.</text>
        <dbReference type="EC" id="3.2.2.23"/>
    </reaction>
</comment>
<reference evidence="15" key="1">
    <citation type="submission" date="2020-05" db="EMBL/GenBank/DDBJ databases">
        <authorList>
            <person name="Chiriac C."/>
            <person name="Salcher M."/>
            <person name="Ghai R."/>
            <person name="Kavagutti S V."/>
        </authorList>
    </citation>
    <scope>NUCLEOTIDE SEQUENCE</scope>
</reference>
<dbReference type="InterPro" id="IPR010979">
    <property type="entry name" value="Ribosomal_uS13-like_H2TH"/>
</dbReference>
<keyword evidence="5" id="KW-0863">Zinc-finger</keyword>
<dbReference type="AlphaFoldDB" id="A0A6J6SZE4"/>
<dbReference type="PROSITE" id="PS51068">
    <property type="entry name" value="FPG_CAT"/>
    <property type="match status" value="1"/>
</dbReference>